<feature type="domain" description="Dienelactone hydrolase" evidence="1">
    <location>
        <begin position="38"/>
        <end position="250"/>
    </location>
</feature>
<protein>
    <submittedName>
        <fullName evidence="2">Dienelactone hydrolase family protein</fullName>
    </submittedName>
</protein>
<dbReference type="Pfam" id="PF01738">
    <property type="entry name" value="DLH"/>
    <property type="match status" value="1"/>
</dbReference>
<dbReference type="PANTHER" id="PTHR17630">
    <property type="entry name" value="DIENELACTONE HYDROLASE"/>
    <property type="match status" value="1"/>
</dbReference>
<dbReference type="SUPFAM" id="SSF53474">
    <property type="entry name" value="alpha/beta-Hydrolases"/>
    <property type="match status" value="1"/>
</dbReference>
<dbReference type="OrthoDB" id="10019231at2759"/>
<dbReference type="AlphaFoldDB" id="A0A6A7A1M4"/>
<dbReference type="Gene3D" id="3.40.50.1820">
    <property type="entry name" value="alpha/beta hydrolase"/>
    <property type="match status" value="1"/>
</dbReference>
<dbReference type="PANTHER" id="PTHR17630:SF55">
    <property type="entry name" value="DIENELACTONE HYDROLASE FAMILY PROTEIN (AFU_ORTHOLOGUE AFUA_1G01900)"/>
    <property type="match status" value="1"/>
</dbReference>
<reference evidence="2" key="1">
    <citation type="journal article" date="2020" name="Stud. Mycol.">
        <title>101 Dothideomycetes genomes: a test case for predicting lifestyles and emergence of pathogens.</title>
        <authorList>
            <person name="Haridas S."/>
            <person name="Albert R."/>
            <person name="Binder M."/>
            <person name="Bloem J."/>
            <person name="Labutti K."/>
            <person name="Salamov A."/>
            <person name="Andreopoulos B."/>
            <person name="Baker S."/>
            <person name="Barry K."/>
            <person name="Bills G."/>
            <person name="Bluhm B."/>
            <person name="Cannon C."/>
            <person name="Castanera R."/>
            <person name="Culley D."/>
            <person name="Daum C."/>
            <person name="Ezra D."/>
            <person name="Gonzalez J."/>
            <person name="Henrissat B."/>
            <person name="Kuo A."/>
            <person name="Liang C."/>
            <person name="Lipzen A."/>
            <person name="Lutzoni F."/>
            <person name="Magnuson J."/>
            <person name="Mondo S."/>
            <person name="Nolan M."/>
            <person name="Ohm R."/>
            <person name="Pangilinan J."/>
            <person name="Park H.-J."/>
            <person name="Ramirez L."/>
            <person name="Alfaro M."/>
            <person name="Sun H."/>
            <person name="Tritt A."/>
            <person name="Yoshinaga Y."/>
            <person name="Zwiers L.-H."/>
            <person name="Turgeon B."/>
            <person name="Goodwin S."/>
            <person name="Spatafora J."/>
            <person name="Crous P."/>
            <person name="Grigoriev I."/>
        </authorList>
    </citation>
    <scope>NUCLEOTIDE SEQUENCE</scope>
    <source>
        <strain evidence="2">CBS 113818</strain>
    </source>
</reference>
<evidence type="ECO:0000313" key="2">
    <source>
        <dbReference type="EMBL" id="KAF2826778.1"/>
    </source>
</evidence>
<evidence type="ECO:0000259" key="1">
    <source>
        <dbReference type="Pfam" id="PF01738"/>
    </source>
</evidence>
<accession>A0A6A7A1M4</accession>
<gene>
    <name evidence="2" type="ORF">CC86DRAFT_381865</name>
</gene>
<keyword evidence="3" id="KW-1185">Reference proteome</keyword>
<name>A0A6A7A1M4_9PLEO</name>
<dbReference type="EMBL" id="MU006225">
    <property type="protein sequence ID" value="KAF2826778.1"/>
    <property type="molecule type" value="Genomic_DNA"/>
</dbReference>
<sequence>MPTPIPPCCLKSFPWTGTPTGTETSLSSLPTYTTGTNRRSALLFIPDLLGWRFPNARLLADAFAAEANLTVFMPDFFAGEELDRDAILEGRWGDLDLLDFSERNARGVREGAVVAAARELRARFERVGAVGYCYGGWAVLRLGAREEGGLLDCGVVGHPSWVVEGDFDGFGNVPLQILAPEVDGQFTDELKGYAFRKLVLEKKGDDGVPVDWVHYPGVAHGCLTKGDENVKGEREAMVKGKDAAVGWLKQWLS</sequence>
<dbReference type="InterPro" id="IPR002925">
    <property type="entry name" value="Dienelactn_hydro"/>
</dbReference>
<proteinExistence type="predicted"/>
<evidence type="ECO:0000313" key="3">
    <source>
        <dbReference type="Proteomes" id="UP000799424"/>
    </source>
</evidence>
<organism evidence="2 3">
    <name type="scientific">Ophiobolus disseminans</name>
    <dbReference type="NCBI Taxonomy" id="1469910"/>
    <lineage>
        <taxon>Eukaryota</taxon>
        <taxon>Fungi</taxon>
        <taxon>Dikarya</taxon>
        <taxon>Ascomycota</taxon>
        <taxon>Pezizomycotina</taxon>
        <taxon>Dothideomycetes</taxon>
        <taxon>Pleosporomycetidae</taxon>
        <taxon>Pleosporales</taxon>
        <taxon>Pleosporineae</taxon>
        <taxon>Phaeosphaeriaceae</taxon>
        <taxon>Ophiobolus</taxon>
    </lineage>
</organism>
<dbReference type="InterPro" id="IPR029058">
    <property type="entry name" value="AB_hydrolase_fold"/>
</dbReference>
<dbReference type="Proteomes" id="UP000799424">
    <property type="component" value="Unassembled WGS sequence"/>
</dbReference>
<dbReference type="GO" id="GO:0016787">
    <property type="term" value="F:hydrolase activity"/>
    <property type="evidence" value="ECO:0007669"/>
    <property type="project" value="UniProtKB-KW"/>
</dbReference>
<keyword evidence="2" id="KW-0378">Hydrolase</keyword>